<dbReference type="AlphaFoldDB" id="A0A915KCX7"/>
<proteinExistence type="predicted"/>
<feature type="region of interest" description="Disordered" evidence="1">
    <location>
        <begin position="59"/>
        <end position="127"/>
    </location>
</feature>
<evidence type="ECO:0000313" key="2">
    <source>
        <dbReference type="Proteomes" id="UP000887565"/>
    </source>
</evidence>
<name>A0A915KCX7_ROMCU</name>
<protein>
    <submittedName>
        <fullName evidence="3">Uncharacterized protein</fullName>
    </submittedName>
</protein>
<keyword evidence="2" id="KW-1185">Reference proteome</keyword>
<sequence length="177" mass="20582">MAAVQQFLAAVMLPLSDDQLAKIQQALIQIYNMNNYRFECAKIAERDKEILLQKSMNTPVVSGAGGKHKPFNTTTPPPNRPECRQSSDRKWQSQDHRDYPKKRCHEDRSSYYMRHKHSPRSPSPSPQLPQIKFCRLAFEQSPIYALQISCLYIVFPHQKSRQFTLIFCSTESTRLHN</sequence>
<reference evidence="3" key="1">
    <citation type="submission" date="2022-11" db="UniProtKB">
        <authorList>
            <consortium name="WormBaseParasite"/>
        </authorList>
    </citation>
    <scope>IDENTIFICATION</scope>
</reference>
<evidence type="ECO:0000256" key="1">
    <source>
        <dbReference type="SAM" id="MobiDB-lite"/>
    </source>
</evidence>
<dbReference type="Proteomes" id="UP000887565">
    <property type="component" value="Unplaced"/>
</dbReference>
<evidence type="ECO:0000313" key="3">
    <source>
        <dbReference type="WBParaSite" id="nRc.2.0.1.t36235-RA"/>
    </source>
</evidence>
<organism evidence="2 3">
    <name type="scientific">Romanomermis culicivorax</name>
    <name type="common">Nematode worm</name>
    <dbReference type="NCBI Taxonomy" id="13658"/>
    <lineage>
        <taxon>Eukaryota</taxon>
        <taxon>Metazoa</taxon>
        <taxon>Ecdysozoa</taxon>
        <taxon>Nematoda</taxon>
        <taxon>Enoplea</taxon>
        <taxon>Dorylaimia</taxon>
        <taxon>Mermithida</taxon>
        <taxon>Mermithoidea</taxon>
        <taxon>Mermithidae</taxon>
        <taxon>Romanomermis</taxon>
    </lineage>
</organism>
<dbReference type="WBParaSite" id="nRc.2.0.1.t36235-RA">
    <property type="protein sequence ID" value="nRc.2.0.1.t36235-RA"/>
    <property type="gene ID" value="nRc.2.0.1.g36235"/>
</dbReference>
<feature type="compositionally biased region" description="Basic and acidic residues" evidence="1">
    <location>
        <begin position="81"/>
        <end position="98"/>
    </location>
</feature>
<accession>A0A915KCX7</accession>